<dbReference type="Proteomes" id="UP000282263">
    <property type="component" value="Unassembled WGS sequence"/>
</dbReference>
<comment type="caution">
    <text evidence="2">The sequence shown here is derived from an EMBL/GenBank/DDBJ whole genome shotgun (WGS) entry which is preliminary data.</text>
</comment>
<evidence type="ECO:0000259" key="1">
    <source>
        <dbReference type="Pfam" id="PF00583"/>
    </source>
</evidence>
<name>A0A9Q7K0Y0_9ENTR</name>
<dbReference type="InterPro" id="IPR000182">
    <property type="entry name" value="GNAT_dom"/>
</dbReference>
<sequence>MTDPNEGLISFISAFNAGEIIPAKCNLHDDLYVLQDDANGTPRLTYALIEEGAVKGIAVYVLAEPVEGIPCFALGYAVSEKFRNQGIGSIMVKKSLEEIHKGFKKHIPTFYVEAVISRSNVASNQIAIRTLSSERVECDDCVSGEPAFQYLKKLE</sequence>
<proteinExistence type="predicted"/>
<dbReference type="RefSeq" id="WP_126817243.1">
    <property type="nucleotide sequence ID" value="NZ_JAJHUL010000018.1"/>
</dbReference>
<dbReference type="AlphaFoldDB" id="A0A9Q7K0Y0"/>
<dbReference type="SUPFAM" id="SSF55729">
    <property type="entry name" value="Acyl-CoA N-acyltransferases (Nat)"/>
    <property type="match status" value="1"/>
</dbReference>
<accession>A0A9Q7K0Y0</accession>
<dbReference type="EMBL" id="RXPP01000026">
    <property type="protein sequence ID" value="RTQ22048.1"/>
    <property type="molecule type" value="Genomic_DNA"/>
</dbReference>
<feature type="domain" description="N-acetyltransferase" evidence="1">
    <location>
        <begin position="29"/>
        <end position="98"/>
    </location>
</feature>
<dbReference type="Pfam" id="PF00583">
    <property type="entry name" value="Acetyltransf_1"/>
    <property type="match status" value="1"/>
</dbReference>
<reference evidence="2 3" key="1">
    <citation type="submission" date="2018-12" db="EMBL/GenBank/DDBJ databases">
        <title>The Batch Genome Submission of Enterobacter spp. strains.</title>
        <authorList>
            <person name="Wei L."/>
            <person name="Wu W."/>
            <person name="Lin J."/>
            <person name="Zhang X."/>
            <person name="Feng Y."/>
            <person name="Zong Z."/>
        </authorList>
    </citation>
    <scope>NUCLEOTIDE SEQUENCE [LARGE SCALE GENOMIC DNA]</scope>
    <source>
        <strain evidence="2 3">SCEM020047</strain>
    </source>
</reference>
<protein>
    <submittedName>
        <fullName evidence="2">GNAT family N-acetyltransferase</fullName>
    </submittedName>
</protein>
<evidence type="ECO:0000313" key="2">
    <source>
        <dbReference type="EMBL" id="RTQ22048.1"/>
    </source>
</evidence>
<dbReference type="CDD" id="cd04301">
    <property type="entry name" value="NAT_SF"/>
    <property type="match status" value="1"/>
</dbReference>
<organism evidence="2 3">
    <name type="scientific">Enterobacter mori</name>
    <dbReference type="NCBI Taxonomy" id="539813"/>
    <lineage>
        <taxon>Bacteria</taxon>
        <taxon>Pseudomonadati</taxon>
        <taxon>Pseudomonadota</taxon>
        <taxon>Gammaproteobacteria</taxon>
        <taxon>Enterobacterales</taxon>
        <taxon>Enterobacteriaceae</taxon>
        <taxon>Enterobacter</taxon>
    </lineage>
</organism>
<gene>
    <name evidence="2" type="ORF">EKN29_20215</name>
</gene>
<dbReference type="Gene3D" id="3.40.630.30">
    <property type="match status" value="1"/>
</dbReference>
<dbReference type="GO" id="GO:0016747">
    <property type="term" value="F:acyltransferase activity, transferring groups other than amino-acyl groups"/>
    <property type="evidence" value="ECO:0007669"/>
    <property type="project" value="InterPro"/>
</dbReference>
<evidence type="ECO:0000313" key="3">
    <source>
        <dbReference type="Proteomes" id="UP000282263"/>
    </source>
</evidence>
<dbReference type="InterPro" id="IPR016181">
    <property type="entry name" value="Acyl_CoA_acyltransferase"/>
</dbReference>